<dbReference type="Gene3D" id="3.40.50.10320">
    <property type="entry name" value="LmbE-like"/>
    <property type="match status" value="1"/>
</dbReference>
<keyword evidence="1" id="KW-0862">Zinc</keyword>
<keyword evidence="2" id="KW-0489">Methyltransferase</keyword>
<dbReference type="GO" id="GO:0016137">
    <property type="term" value="P:glycoside metabolic process"/>
    <property type="evidence" value="ECO:0007669"/>
    <property type="project" value="UniProtKB-ARBA"/>
</dbReference>
<dbReference type="Pfam" id="PF13489">
    <property type="entry name" value="Methyltransf_23"/>
    <property type="match status" value="1"/>
</dbReference>
<protein>
    <submittedName>
        <fullName evidence="2">Bifunctional PIG-L family deacetylase/class I SAM-dependent methyltransferase</fullName>
    </submittedName>
</protein>
<evidence type="ECO:0000313" key="3">
    <source>
        <dbReference type="Proteomes" id="UP001165587"/>
    </source>
</evidence>
<dbReference type="PANTHER" id="PTHR43464">
    <property type="entry name" value="METHYLTRANSFERASE"/>
    <property type="match status" value="1"/>
</dbReference>
<name>A0AA41XIS8_9MICO</name>
<evidence type="ECO:0000313" key="2">
    <source>
        <dbReference type="EMBL" id="MCS5727304.1"/>
    </source>
</evidence>
<dbReference type="InterPro" id="IPR003737">
    <property type="entry name" value="GlcNAc_PI_deacetylase-related"/>
</dbReference>
<organism evidence="2 3">
    <name type="scientific">Herbiconiux oxytropis</name>
    <dbReference type="NCBI Taxonomy" id="2970915"/>
    <lineage>
        <taxon>Bacteria</taxon>
        <taxon>Bacillati</taxon>
        <taxon>Actinomycetota</taxon>
        <taxon>Actinomycetes</taxon>
        <taxon>Micrococcales</taxon>
        <taxon>Microbacteriaceae</taxon>
        <taxon>Herbiconiux</taxon>
    </lineage>
</organism>
<dbReference type="RefSeq" id="WP_259530284.1">
    <property type="nucleotide sequence ID" value="NZ_JANLCK010000009.1"/>
</dbReference>
<evidence type="ECO:0000256" key="1">
    <source>
        <dbReference type="ARBA" id="ARBA00022833"/>
    </source>
</evidence>
<dbReference type="EMBL" id="JANLCK010000009">
    <property type="protein sequence ID" value="MCS5727304.1"/>
    <property type="molecule type" value="Genomic_DNA"/>
</dbReference>
<keyword evidence="2" id="KW-0808">Transferase</keyword>
<dbReference type="Pfam" id="PF02585">
    <property type="entry name" value="PIG-L"/>
    <property type="match status" value="1"/>
</dbReference>
<comment type="caution">
    <text evidence="2">The sequence shown here is derived from an EMBL/GenBank/DDBJ whole genome shotgun (WGS) entry which is preliminary data.</text>
</comment>
<dbReference type="Gene3D" id="3.40.50.150">
    <property type="entry name" value="Vaccinia Virus protein VP39"/>
    <property type="match status" value="1"/>
</dbReference>
<dbReference type="GO" id="GO:0008168">
    <property type="term" value="F:methyltransferase activity"/>
    <property type="evidence" value="ECO:0007669"/>
    <property type="project" value="UniProtKB-KW"/>
</dbReference>
<dbReference type="CDD" id="cd02440">
    <property type="entry name" value="AdoMet_MTases"/>
    <property type="match status" value="1"/>
</dbReference>
<sequence length="496" mass="52778">MSFTHDTGGTPETEWLEAIEGHEPVELQEGMFAEIDHLVVLAAHPDDETLGAAGLLARAYAAGVRTTVLVATSGEASHPDSSTHRPDELARLRETETTEAVALVAPGATVEFARLPDGGLSHAVPALRERLETLVGVGGEGDSGSRGARVLLVSTWAGDRHPDHEAACEAAATVAGSRGLWHLAYPVWLWHWAAADDPVVPWDSFVSVALDPEIVDAKLRALALHTSQVSPLSGLPGDEVLLDEGMLEHFARPFELFIDLTPSPPAPAPAELHDGGVAADYFDRLHAAADDPWGFESRWYEERKRALLVAALPARRYGTVLEVGCSTGVLSAVLLGRTTDRFVGVDVSEVALERARTHAAAAGFAEVSAAAPATGAGATPTSTPSAEFRRLQVPAEWPEGRFDLVVVSEVGYYLDAPDLAGLIDRILDTLTESGAVAVCHWRHPVTGRATSGDDVHAAFASRSGLDRLAHHLEEDFVLDVFTRAPAVSVARREGIL</sequence>
<dbReference type="Proteomes" id="UP001165587">
    <property type="component" value="Unassembled WGS sequence"/>
</dbReference>
<dbReference type="SUPFAM" id="SSF53335">
    <property type="entry name" value="S-adenosyl-L-methionine-dependent methyltransferases"/>
    <property type="match status" value="1"/>
</dbReference>
<keyword evidence="3" id="KW-1185">Reference proteome</keyword>
<dbReference type="GO" id="GO:0032259">
    <property type="term" value="P:methylation"/>
    <property type="evidence" value="ECO:0007669"/>
    <property type="project" value="UniProtKB-KW"/>
</dbReference>
<reference evidence="2" key="1">
    <citation type="submission" date="2022-08" db="EMBL/GenBank/DDBJ databases">
        <authorList>
            <person name="Deng Y."/>
            <person name="Han X.-F."/>
            <person name="Zhang Y.-Q."/>
        </authorList>
    </citation>
    <scope>NUCLEOTIDE SEQUENCE</scope>
    <source>
        <strain evidence="2">CPCC 203407</strain>
    </source>
</reference>
<dbReference type="AlphaFoldDB" id="A0AA41XIS8"/>
<accession>A0AA41XIS8</accession>
<gene>
    <name evidence="2" type="ORF">N1028_15520</name>
</gene>
<proteinExistence type="predicted"/>
<dbReference type="InterPro" id="IPR029063">
    <property type="entry name" value="SAM-dependent_MTases_sf"/>
</dbReference>
<dbReference type="SUPFAM" id="SSF102588">
    <property type="entry name" value="LmbE-like"/>
    <property type="match status" value="1"/>
</dbReference>
<dbReference type="InterPro" id="IPR024078">
    <property type="entry name" value="LmbE-like_dom_sf"/>
</dbReference>